<dbReference type="InterPro" id="IPR012373">
    <property type="entry name" value="Ferrdict_sens_TM"/>
</dbReference>
<dbReference type="Gene3D" id="2.60.120.1440">
    <property type="match status" value="1"/>
</dbReference>
<evidence type="ECO:0000313" key="2">
    <source>
        <dbReference type="EMBL" id="QDU56709.1"/>
    </source>
</evidence>
<evidence type="ECO:0000313" key="3">
    <source>
        <dbReference type="Proteomes" id="UP000315750"/>
    </source>
</evidence>
<dbReference type="RefSeq" id="WP_197528352.1">
    <property type="nucleotide sequence ID" value="NZ_CP036278.1"/>
</dbReference>
<dbReference type="GO" id="GO:0016989">
    <property type="term" value="F:sigma factor antagonist activity"/>
    <property type="evidence" value="ECO:0007669"/>
    <property type="project" value="TreeGrafter"/>
</dbReference>
<dbReference type="Pfam" id="PF04773">
    <property type="entry name" value="FecR"/>
    <property type="match status" value="1"/>
</dbReference>
<gene>
    <name evidence="2" type="ORF">Pan181_29190</name>
</gene>
<keyword evidence="3" id="KW-1185">Reference proteome</keyword>
<dbReference type="AlphaFoldDB" id="A0A518APQ3"/>
<dbReference type="KEGG" id="amuc:Pan181_29190"/>
<reference evidence="2 3" key="1">
    <citation type="submission" date="2019-02" db="EMBL/GenBank/DDBJ databases">
        <title>Deep-cultivation of Planctomycetes and their phenomic and genomic characterization uncovers novel biology.</title>
        <authorList>
            <person name="Wiegand S."/>
            <person name="Jogler M."/>
            <person name="Boedeker C."/>
            <person name="Pinto D."/>
            <person name="Vollmers J."/>
            <person name="Rivas-Marin E."/>
            <person name="Kohn T."/>
            <person name="Peeters S.H."/>
            <person name="Heuer A."/>
            <person name="Rast P."/>
            <person name="Oberbeckmann S."/>
            <person name="Bunk B."/>
            <person name="Jeske O."/>
            <person name="Meyerdierks A."/>
            <person name="Storesund J.E."/>
            <person name="Kallscheuer N."/>
            <person name="Luecker S."/>
            <person name="Lage O.M."/>
            <person name="Pohl T."/>
            <person name="Merkel B.J."/>
            <person name="Hornburger P."/>
            <person name="Mueller R.-W."/>
            <person name="Bruemmer F."/>
            <person name="Labrenz M."/>
            <person name="Spormann A.M."/>
            <person name="Op den Camp H."/>
            <person name="Overmann J."/>
            <person name="Amann R."/>
            <person name="Jetten M.S.M."/>
            <person name="Mascher T."/>
            <person name="Medema M.H."/>
            <person name="Devos D.P."/>
            <person name="Kaster A.-K."/>
            <person name="Ovreas L."/>
            <person name="Rohde M."/>
            <person name="Galperin M.Y."/>
            <person name="Jogler C."/>
        </authorList>
    </citation>
    <scope>NUCLEOTIDE SEQUENCE [LARGE SCALE GENOMIC DNA]</scope>
    <source>
        <strain evidence="2 3">Pan181</strain>
    </source>
</reference>
<evidence type="ECO:0000259" key="1">
    <source>
        <dbReference type="Pfam" id="PF04773"/>
    </source>
</evidence>
<feature type="domain" description="FecR protein" evidence="1">
    <location>
        <begin position="206"/>
        <end position="283"/>
    </location>
</feature>
<sequence>MCSPEELFSARLDGRQLSDEEAIEVRKWIAADVRNAARAVELSNLHSLLDESLSILSIGMSDVLPEQEAKQLLDKALQGMELVKSRQAKASPVGLTSYTITWISLAVAASLLLVVGSLLYYSDDPQLASNDTATTPLAPPAPIEARTYSPSEGTAIIENQQVDDPDVSPIALIDTRIGDIWDSSPPIQGTGVLSGTVYQLQKGLVRVRMPSGTTVVCEAPCVFSFADTEHLNLMNGRVAIETSQAHDITVHTPEETIRDIGTEFGVGLGPDRRLVVAVYNGEVVVGDEGEKQVRLPRGMVGDFATGTVKSHTASRTISDDRQFVRDSEIELIEEARHGSQEAAQLLEWYRRRRIGGLVAHATFSNPVRGHLTSVGMHPPRADGDVRMNYKRNVEGVYIGSGGAVFLDVMIAKGGRAASTGLLNPSELVGADATEMWLTWKTQSLSPMTGRFAGLSLMYGDVDRNEESVIFGATDDSDKFVIATYIGSKRERHLFSKSTQSQSFQSGTIDQGVHTWVVCISFQEGNDRIRTWLDCPLDRVDVTPPSMDVTANDVQFDRIRLANAKDAPAWFYADVVLARSLDSIKECLIPPEPPAPAISH</sequence>
<dbReference type="InterPro" id="IPR006860">
    <property type="entry name" value="FecR"/>
</dbReference>
<protein>
    <submittedName>
        <fullName evidence="2">FecR protein</fullName>
    </submittedName>
</protein>
<accession>A0A518APQ3</accession>
<dbReference type="PANTHER" id="PTHR30273">
    <property type="entry name" value="PERIPLASMIC SIGNAL SENSOR AND SIGMA FACTOR ACTIVATOR FECR-RELATED"/>
    <property type="match status" value="1"/>
</dbReference>
<dbReference type="EMBL" id="CP036278">
    <property type="protein sequence ID" value="QDU56709.1"/>
    <property type="molecule type" value="Genomic_DNA"/>
</dbReference>
<dbReference type="Proteomes" id="UP000315750">
    <property type="component" value="Chromosome"/>
</dbReference>
<proteinExistence type="predicted"/>
<organism evidence="2 3">
    <name type="scientific">Aeoliella mucimassa</name>
    <dbReference type="NCBI Taxonomy" id="2527972"/>
    <lineage>
        <taxon>Bacteria</taxon>
        <taxon>Pseudomonadati</taxon>
        <taxon>Planctomycetota</taxon>
        <taxon>Planctomycetia</taxon>
        <taxon>Pirellulales</taxon>
        <taxon>Lacipirellulaceae</taxon>
        <taxon>Aeoliella</taxon>
    </lineage>
</organism>
<name>A0A518APQ3_9BACT</name>
<dbReference type="PANTHER" id="PTHR30273:SF2">
    <property type="entry name" value="PROTEIN FECR"/>
    <property type="match status" value="1"/>
</dbReference>